<dbReference type="AlphaFoldDB" id="A0A9W9YPB3"/>
<proteinExistence type="predicted"/>
<keyword evidence="2" id="KW-1185">Reference proteome</keyword>
<dbReference type="Proteomes" id="UP001163046">
    <property type="component" value="Unassembled WGS sequence"/>
</dbReference>
<organism evidence="1 2">
    <name type="scientific">Desmophyllum pertusum</name>
    <dbReference type="NCBI Taxonomy" id="174260"/>
    <lineage>
        <taxon>Eukaryota</taxon>
        <taxon>Metazoa</taxon>
        <taxon>Cnidaria</taxon>
        <taxon>Anthozoa</taxon>
        <taxon>Hexacorallia</taxon>
        <taxon>Scleractinia</taxon>
        <taxon>Caryophylliina</taxon>
        <taxon>Caryophylliidae</taxon>
        <taxon>Desmophyllum</taxon>
    </lineage>
</organism>
<dbReference type="OrthoDB" id="10467628at2759"/>
<protein>
    <submittedName>
        <fullName evidence="1">Uncharacterized protein</fullName>
    </submittedName>
</protein>
<gene>
    <name evidence="1" type="ORF">OS493_015740</name>
</gene>
<sequence length="189" mass="20963">MNGLMLLSASTFIYFTYHILDQGFCEAAEAGLQRDPSKKLTYALFKDHYFHVLDVPKVEGVTVQTWKHCLLRCVKNDQCFSTNIAAFPLPNGNLSCELLPTDKYSASEKFKANHTFHHYSIVGINVDSGYAAKARLGIVSDDVVADFCADGCDAFIAFGGPSRACGNKAFWETDNGDKDIRAMCYILIH</sequence>
<name>A0A9W9YPB3_9CNID</name>
<evidence type="ECO:0000313" key="1">
    <source>
        <dbReference type="EMBL" id="KAJ7360631.1"/>
    </source>
</evidence>
<reference evidence="1" key="1">
    <citation type="submission" date="2023-01" db="EMBL/GenBank/DDBJ databases">
        <title>Genome assembly of the deep-sea coral Lophelia pertusa.</title>
        <authorList>
            <person name="Herrera S."/>
            <person name="Cordes E."/>
        </authorList>
    </citation>
    <scope>NUCLEOTIDE SEQUENCE</scope>
    <source>
        <strain evidence="1">USNM1676648</strain>
        <tissue evidence="1">Polyp</tissue>
    </source>
</reference>
<accession>A0A9W9YPB3</accession>
<comment type="caution">
    <text evidence="1">The sequence shown here is derived from an EMBL/GenBank/DDBJ whole genome shotgun (WGS) entry which is preliminary data.</text>
</comment>
<evidence type="ECO:0000313" key="2">
    <source>
        <dbReference type="Proteomes" id="UP001163046"/>
    </source>
</evidence>
<dbReference type="EMBL" id="MU827309">
    <property type="protein sequence ID" value="KAJ7360631.1"/>
    <property type="molecule type" value="Genomic_DNA"/>
</dbReference>